<feature type="compositionally biased region" description="Basic and acidic residues" evidence="5">
    <location>
        <begin position="153"/>
        <end position="170"/>
    </location>
</feature>
<dbReference type="InterPro" id="IPR018392">
    <property type="entry name" value="LysM"/>
</dbReference>
<feature type="region of interest" description="Disordered" evidence="5">
    <location>
        <begin position="337"/>
        <end position="398"/>
    </location>
</feature>
<accession>A0ABM5J308</accession>
<evidence type="ECO:0000313" key="8">
    <source>
        <dbReference type="EnsemblMetazoa" id="XP_044313209.1"/>
    </source>
</evidence>
<protein>
    <recommendedName>
        <fullName evidence="4">Oxidation resistance protein 1</fullName>
    </recommendedName>
</protein>
<dbReference type="InterPro" id="IPR006571">
    <property type="entry name" value="TLDc_dom"/>
</dbReference>
<feature type="region of interest" description="Disordered" evidence="5">
    <location>
        <begin position="304"/>
        <end position="323"/>
    </location>
</feature>
<reference evidence="8" key="2">
    <citation type="submission" date="2025-05" db="UniProtKB">
        <authorList>
            <consortium name="EnsemblMetazoa"/>
        </authorList>
    </citation>
    <scope>IDENTIFICATION</scope>
</reference>
<feature type="domain" description="TLDc" evidence="7">
    <location>
        <begin position="937"/>
        <end position="1098"/>
    </location>
</feature>
<dbReference type="PROSITE" id="PS51886">
    <property type="entry name" value="TLDC"/>
    <property type="match status" value="1"/>
</dbReference>
<feature type="region of interest" description="Disordered" evidence="5">
    <location>
        <begin position="127"/>
        <end position="202"/>
    </location>
</feature>
<dbReference type="PROSITE" id="PS51782">
    <property type="entry name" value="LYSM"/>
    <property type="match status" value="1"/>
</dbReference>
<sequence>MQNVIITSQYYWSRRASQDVSSLSRSVDNLAIPVRRSKSRSVDHGLAAPFDLDSLRSKVEQRFESVDKLSRQKSSLPTIPTISYTVGNRDTLTSVAARFDTTPSELTHLNRLNSSFIYPGQQLLVPDKSAKDDASSSSTHDADGGSLSGKSSPVERKLSGDESREKDILEGLRPGSPKPGHIERVGGSSQQQAEEEANKSDDPVITQRFLKINVRHITDGQGVVGGVLLVTPNAVMFDPNVSDPLVIEHGPESYGVIAPMELVVNAAIFHDIAHMRVAGGAGQGLNSGSGDAEKPEIYYPKPVLVEEDSKELSEQPLLGEDGKERLDAEIGSLEIADDQESLCSSTGRDGDAFPKAFDRERVEDSSTEAKDSAKTDAHDDEDKKTGLGLSSTRSTLEERRKSLLDHHWAIPSKDRYCLSNSRRSSEDEADNESNITVDSGARVQDPHSANSSVSGVPPSQPLGAAVAAASAVGPLPPSGIDLEHLEQLSKQSCYDSGIDIREPVPNVQPIPKKTVYSDADIVLSSDWVPPKTIVPTHFSESPPRNTILGQSLDAGTGMAGGARKKTSSVSFSVDDEAAQQAQAQAAALAATDKQAEKKNKMLKRLSYPLTWVEGLTGEGGAVQPGGVGGSLNKSGDTDSAPNTGDSNQSVFSKVFSSSPITLVSELGGNLFSKTPSEDSGGSPVPPLTPHSTHSEGHMTYGRSSIGTFIRPHSSEGTSSSTKLKEAKQTPKLDYRSMVSMDDKPELFISVDKLIPRPARACLDPPLYLRLRMGKPIGKAIPLPTSVMSYGKNKLRAEYWFSVPKNRVDELYRFINTWVKHLYGELDEEQIKARGFELIQEDTEWTKSGTTKAGIGGGSQDGEEISDLTRESWELIKAPFAKTYKIIKTASHAASHDLELLGGEVLSMSTDEYRKTSLFATGSFDLDFPIPDLIGKTEILTEEHREKLCSHLPARAEGYSWSLIFSTSQHGFALNSLYRKMARLESPVLIVIEDTEHNVFGALTSCSLHVSDHFYGTGESLLYKFNPSFKVFHWTGENMYFIKGNMESLSIGAGDGRFGLWLDGDLNQGRSQQCSTYGNEPLAPQEDFVIKTLECWAFV</sequence>
<feature type="compositionally biased region" description="Polar residues" evidence="5">
    <location>
        <begin position="631"/>
        <end position="650"/>
    </location>
</feature>
<organism evidence="8 9">
    <name type="scientific">Drosophila rhopaloa</name>
    <name type="common">Fruit fly</name>
    <dbReference type="NCBI Taxonomy" id="1041015"/>
    <lineage>
        <taxon>Eukaryota</taxon>
        <taxon>Metazoa</taxon>
        <taxon>Ecdysozoa</taxon>
        <taxon>Arthropoda</taxon>
        <taxon>Hexapoda</taxon>
        <taxon>Insecta</taxon>
        <taxon>Pterygota</taxon>
        <taxon>Neoptera</taxon>
        <taxon>Endopterygota</taxon>
        <taxon>Diptera</taxon>
        <taxon>Brachycera</taxon>
        <taxon>Muscomorpha</taxon>
        <taxon>Ephydroidea</taxon>
        <taxon>Drosophilidae</taxon>
        <taxon>Drosophila</taxon>
        <taxon>Sophophora</taxon>
    </lineage>
</organism>
<keyword evidence="9" id="KW-1185">Reference proteome</keyword>
<keyword evidence="3" id="KW-0496">Mitochondrion</keyword>
<evidence type="ECO:0000256" key="3">
    <source>
        <dbReference type="ARBA" id="ARBA00023128"/>
    </source>
</evidence>
<dbReference type="InterPro" id="IPR036779">
    <property type="entry name" value="LysM_dom_sf"/>
</dbReference>
<feature type="region of interest" description="Disordered" evidence="5">
    <location>
        <begin position="669"/>
        <end position="729"/>
    </location>
</feature>
<dbReference type="Pfam" id="PF01476">
    <property type="entry name" value="LysM"/>
    <property type="match status" value="1"/>
</dbReference>
<name>A0ABM5J308_DRORH</name>
<dbReference type="EnsemblMetazoa" id="XM_044457274.1">
    <property type="protein sequence ID" value="XP_044313209.1"/>
    <property type="gene ID" value="LOC108041146"/>
</dbReference>
<feature type="compositionally biased region" description="Gly residues" evidence="5">
    <location>
        <begin position="617"/>
        <end position="629"/>
    </location>
</feature>
<dbReference type="SMART" id="SM00257">
    <property type="entry name" value="LysM"/>
    <property type="match status" value="1"/>
</dbReference>
<evidence type="ECO:0000256" key="2">
    <source>
        <dbReference type="ARBA" id="ARBA00009540"/>
    </source>
</evidence>
<comment type="subcellular location">
    <subcellularLocation>
        <location evidence="1">Mitochondrion</location>
    </subcellularLocation>
</comment>
<evidence type="ECO:0000256" key="1">
    <source>
        <dbReference type="ARBA" id="ARBA00004173"/>
    </source>
</evidence>
<evidence type="ECO:0000256" key="5">
    <source>
        <dbReference type="SAM" id="MobiDB-lite"/>
    </source>
</evidence>
<dbReference type="SMART" id="SM00584">
    <property type="entry name" value="TLDc"/>
    <property type="match status" value="1"/>
</dbReference>
<feature type="region of interest" description="Disordered" evidence="5">
    <location>
        <begin position="418"/>
        <end position="461"/>
    </location>
</feature>
<evidence type="ECO:0000259" key="6">
    <source>
        <dbReference type="PROSITE" id="PS51782"/>
    </source>
</evidence>
<dbReference type="Proteomes" id="UP001652680">
    <property type="component" value="Unassembled WGS sequence"/>
</dbReference>
<dbReference type="Gene3D" id="3.10.350.10">
    <property type="entry name" value="LysM domain"/>
    <property type="match status" value="1"/>
</dbReference>
<evidence type="ECO:0000259" key="7">
    <source>
        <dbReference type="PROSITE" id="PS51886"/>
    </source>
</evidence>
<dbReference type="PANTHER" id="PTHR23354:SF62">
    <property type="entry name" value="MUSTARD, ISOFORM V"/>
    <property type="match status" value="1"/>
</dbReference>
<feature type="domain" description="LysM" evidence="6">
    <location>
        <begin position="82"/>
        <end position="125"/>
    </location>
</feature>
<proteinExistence type="inferred from homology"/>
<dbReference type="SUPFAM" id="SSF54106">
    <property type="entry name" value="LysM domain"/>
    <property type="match status" value="1"/>
</dbReference>
<comment type="similarity">
    <text evidence="2">Belongs to the OXR1 family.</text>
</comment>
<gene>
    <name evidence="8" type="primary">108041146</name>
</gene>
<evidence type="ECO:0000256" key="4">
    <source>
        <dbReference type="ARBA" id="ARBA00040604"/>
    </source>
</evidence>
<dbReference type="CDD" id="cd00118">
    <property type="entry name" value="LysM"/>
    <property type="match status" value="1"/>
</dbReference>
<feature type="compositionally biased region" description="Basic and acidic residues" evidence="5">
    <location>
        <begin position="348"/>
        <end position="385"/>
    </location>
</feature>
<dbReference type="PANTHER" id="PTHR23354">
    <property type="entry name" value="NUCLEOLAR PROTEIN 7/ESTROGEN RECEPTOR COACTIVATOR-RELATED"/>
    <property type="match status" value="1"/>
</dbReference>
<reference evidence="9" key="1">
    <citation type="journal article" date="2021" name="Elife">
        <title>Highly contiguous assemblies of 101 drosophilid genomes.</title>
        <authorList>
            <person name="Kim B.Y."/>
            <person name="Wang J.R."/>
            <person name="Miller D.E."/>
            <person name="Barmina O."/>
            <person name="Delaney E."/>
            <person name="Thompson A."/>
            <person name="Comeault A.A."/>
            <person name="Peede D."/>
            <person name="D'Agostino E.R."/>
            <person name="Pelaez J."/>
            <person name="Aguilar J.M."/>
            <person name="Haji D."/>
            <person name="Matsunaga T."/>
            <person name="Armstrong E.E."/>
            <person name="Zych M."/>
            <person name="Ogawa Y."/>
            <person name="Stamenkovic-Radak M."/>
            <person name="Jelic M."/>
            <person name="Veselinovic M.S."/>
            <person name="Tanaskovic M."/>
            <person name="Eric P."/>
            <person name="Gao J.J."/>
            <person name="Katoh T.K."/>
            <person name="Toda M.J."/>
            <person name="Watabe H."/>
            <person name="Watada M."/>
            <person name="Davis J.S."/>
            <person name="Moyle L.C."/>
            <person name="Manoli G."/>
            <person name="Bertolini E."/>
            <person name="Kostal V."/>
            <person name="Hawley R.S."/>
            <person name="Takahashi A."/>
            <person name="Jones C.D."/>
            <person name="Price D.K."/>
            <person name="Whiteman N."/>
            <person name="Kopp A."/>
            <person name="Matute D.R."/>
            <person name="Petrov D.A."/>
        </authorList>
    </citation>
    <scope>NUCLEOTIDE SEQUENCE [LARGE SCALE GENOMIC DNA]</scope>
</reference>
<feature type="region of interest" description="Disordered" evidence="5">
    <location>
        <begin position="617"/>
        <end position="650"/>
    </location>
</feature>
<evidence type="ECO:0000313" key="9">
    <source>
        <dbReference type="Proteomes" id="UP001652680"/>
    </source>
</evidence>
<dbReference type="Pfam" id="PF07534">
    <property type="entry name" value="TLD"/>
    <property type="match status" value="1"/>
</dbReference>